<protein>
    <recommendedName>
        <fullName evidence="1">F-box domain-containing protein</fullName>
    </recommendedName>
</protein>
<feature type="domain" description="F-box" evidence="1">
    <location>
        <begin position="3"/>
        <end position="51"/>
    </location>
</feature>
<dbReference type="SUPFAM" id="SSF81383">
    <property type="entry name" value="F-box domain"/>
    <property type="match status" value="1"/>
</dbReference>
<comment type="caution">
    <text evidence="2">The sequence shown here is derived from an EMBL/GenBank/DDBJ whole genome shotgun (WGS) entry which is preliminary data.</text>
</comment>
<dbReference type="InterPro" id="IPR001810">
    <property type="entry name" value="F-box_dom"/>
</dbReference>
<dbReference type="Gene3D" id="1.20.1280.50">
    <property type="match status" value="1"/>
</dbReference>
<dbReference type="PROSITE" id="PS50181">
    <property type="entry name" value="FBOX"/>
    <property type="match status" value="1"/>
</dbReference>
<dbReference type="EMBL" id="JASJQH010007077">
    <property type="protein sequence ID" value="KAK9718796.1"/>
    <property type="molecule type" value="Genomic_DNA"/>
</dbReference>
<accession>A0ABR2W4E5</accession>
<evidence type="ECO:0000259" key="1">
    <source>
        <dbReference type="PROSITE" id="PS50181"/>
    </source>
</evidence>
<keyword evidence="3" id="KW-1185">Reference proteome</keyword>
<name>A0ABR2W4E5_9FUNG</name>
<dbReference type="SUPFAM" id="SSF160631">
    <property type="entry name" value="SMI1/KNR4-like"/>
    <property type="match status" value="1"/>
</dbReference>
<organism evidence="2 3">
    <name type="scientific">Basidiobolus ranarum</name>
    <dbReference type="NCBI Taxonomy" id="34480"/>
    <lineage>
        <taxon>Eukaryota</taxon>
        <taxon>Fungi</taxon>
        <taxon>Fungi incertae sedis</taxon>
        <taxon>Zoopagomycota</taxon>
        <taxon>Entomophthoromycotina</taxon>
        <taxon>Basidiobolomycetes</taxon>
        <taxon>Basidiobolales</taxon>
        <taxon>Basidiobolaceae</taxon>
        <taxon>Basidiobolus</taxon>
    </lineage>
</organism>
<dbReference type="Pfam" id="PF00646">
    <property type="entry name" value="F-box"/>
    <property type="match status" value="1"/>
</dbReference>
<evidence type="ECO:0000313" key="3">
    <source>
        <dbReference type="Proteomes" id="UP001479436"/>
    </source>
</evidence>
<dbReference type="InterPro" id="IPR036047">
    <property type="entry name" value="F-box-like_dom_sf"/>
</dbReference>
<evidence type="ECO:0000313" key="2">
    <source>
        <dbReference type="EMBL" id="KAK9718796.1"/>
    </source>
</evidence>
<dbReference type="CDD" id="cd09917">
    <property type="entry name" value="F-box_SF"/>
    <property type="match status" value="1"/>
</dbReference>
<proteinExistence type="predicted"/>
<dbReference type="Proteomes" id="UP001479436">
    <property type="component" value="Unassembled WGS sequence"/>
</dbReference>
<gene>
    <name evidence="2" type="ORF">K7432_005242</name>
</gene>
<reference evidence="2 3" key="1">
    <citation type="submission" date="2023-04" db="EMBL/GenBank/DDBJ databases">
        <title>Genome of Basidiobolus ranarum AG-B5.</title>
        <authorList>
            <person name="Stajich J.E."/>
            <person name="Carter-House D."/>
            <person name="Gryganskyi A."/>
        </authorList>
    </citation>
    <scope>NUCLEOTIDE SEQUENCE [LARGE SCALE GENOMIC DNA]</scope>
    <source>
        <strain evidence="2 3">AG-B5</strain>
    </source>
</reference>
<dbReference type="InterPro" id="IPR037883">
    <property type="entry name" value="Knr4/Smi1-like_sf"/>
</dbReference>
<sequence>MSTPLILDLPPDCWYGVFTFLSIDEILNVSLLCKTLYKLLSSQENSLWRTQLTTFLPGLTKDIHVVSGLEEVNSPSSKIKYLRLGVPGALRNVTPESPLGWKYPSIPRFNTARNFCLLLRKIKRIQDDLVESILRTQPPVNNAGNRNPVRNVGNFTKYRLFLEDQGERIKLLDLIELEEKFNLTLPLDYVYFLLHHAHKFWWNPEWLRLSHVSGAGSFVFTGPKYGQINTLNEFQVITSERLLEHNPSPYLGELVESQYDYWKYIAGERRFLRITFPRRDEIIDESERYLMLEVTDFTESDYGSVYYVNNEGDAMQVRDFDEEDYMPRTPLWSHFTFTDLMLRFEKVNSMANIVPYRFLYQTGFHDEFKNFLEETEIFDKPQMKFTTKPSCLYVTNVPFSLSEKEIRLEKSIPSLNIKERKCTCQDDSD</sequence>